<evidence type="ECO:0000313" key="2">
    <source>
        <dbReference type="Proteomes" id="UP000887458"/>
    </source>
</evidence>
<dbReference type="EMBL" id="NJHN03000029">
    <property type="protein sequence ID" value="KAH9424223.1"/>
    <property type="molecule type" value="Genomic_DNA"/>
</dbReference>
<comment type="caution">
    <text evidence="1">The sequence shown here is derived from an EMBL/GenBank/DDBJ whole genome shotgun (WGS) entry which is preliminary data.</text>
</comment>
<organism evidence="1 2">
    <name type="scientific">Dermatophagoides pteronyssinus</name>
    <name type="common">European house dust mite</name>
    <dbReference type="NCBI Taxonomy" id="6956"/>
    <lineage>
        <taxon>Eukaryota</taxon>
        <taxon>Metazoa</taxon>
        <taxon>Ecdysozoa</taxon>
        <taxon>Arthropoda</taxon>
        <taxon>Chelicerata</taxon>
        <taxon>Arachnida</taxon>
        <taxon>Acari</taxon>
        <taxon>Acariformes</taxon>
        <taxon>Sarcoptiformes</taxon>
        <taxon>Astigmata</taxon>
        <taxon>Psoroptidia</taxon>
        <taxon>Analgoidea</taxon>
        <taxon>Pyroglyphidae</taxon>
        <taxon>Dermatophagoidinae</taxon>
        <taxon>Dermatophagoides</taxon>
    </lineage>
</organism>
<dbReference type="InterPro" id="IPR029302">
    <property type="entry name" value="IFT43"/>
</dbReference>
<name>A0ABQ8JNP9_DERPT</name>
<dbReference type="Pfam" id="PF15305">
    <property type="entry name" value="IFT43"/>
    <property type="match status" value="1"/>
</dbReference>
<keyword evidence="2" id="KW-1185">Reference proteome</keyword>
<dbReference type="Proteomes" id="UP000887458">
    <property type="component" value="Unassembled WGS sequence"/>
</dbReference>
<accession>A0ABQ8JNP9</accession>
<proteinExistence type="predicted"/>
<protein>
    <submittedName>
        <fullName evidence="1">Intraflagellar transport protein 43</fullName>
    </submittedName>
</protein>
<sequence>MYSSWQNQDQFDYDEYKFNDELKANSNQSIRSLYVDDDEDEYYQNIPDVEDLHNEEFMQQTAMAPASLSYPKLNTLELTREKSPRNQQKTILSSQDDKELSTLYECLLPKDQIEEEDTTWSWDSLMTDIMNKMKHSSALKNSEKAEITKNNSY</sequence>
<reference evidence="1 2" key="1">
    <citation type="journal article" date="2018" name="J. Allergy Clin. Immunol.">
        <title>High-quality assembly of Dermatophagoides pteronyssinus genome and transcriptome reveals a wide range of novel allergens.</title>
        <authorList>
            <person name="Liu X.Y."/>
            <person name="Yang K.Y."/>
            <person name="Wang M.Q."/>
            <person name="Kwok J.S."/>
            <person name="Zeng X."/>
            <person name="Yang Z."/>
            <person name="Xiao X.J."/>
            <person name="Lau C.P."/>
            <person name="Li Y."/>
            <person name="Huang Z.M."/>
            <person name="Ba J.G."/>
            <person name="Yim A.K."/>
            <person name="Ouyang C.Y."/>
            <person name="Ngai S.M."/>
            <person name="Chan T.F."/>
            <person name="Leung E.L."/>
            <person name="Liu L."/>
            <person name="Liu Z.G."/>
            <person name="Tsui S.K."/>
        </authorList>
    </citation>
    <scope>NUCLEOTIDE SEQUENCE [LARGE SCALE GENOMIC DNA]</scope>
    <source>
        <strain evidence="1">Derp</strain>
    </source>
</reference>
<gene>
    <name evidence="1" type="primary">IFT43</name>
    <name evidence="1" type="ORF">DERP_004405</name>
</gene>
<evidence type="ECO:0000313" key="1">
    <source>
        <dbReference type="EMBL" id="KAH9424223.1"/>
    </source>
</evidence>
<reference evidence="1 2" key="2">
    <citation type="journal article" date="2022" name="Mol. Biol. Evol.">
        <title>Comparative Genomics Reveals Insights into the Divergent Evolution of Astigmatic Mites and Household Pest Adaptations.</title>
        <authorList>
            <person name="Xiong Q."/>
            <person name="Wan A.T."/>
            <person name="Liu X."/>
            <person name="Fung C.S."/>
            <person name="Xiao X."/>
            <person name="Malainual N."/>
            <person name="Hou J."/>
            <person name="Wang L."/>
            <person name="Wang M."/>
            <person name="Yang K.Y."/>
            <person name="Cui Y."/>
            <person name="Leung E.L."/>
            <person name="Nong W."/>
            <person name="Shin S.K."/>
            <person name="Au S.W."/>
            <person name="Jeong K.Y."/>
            <person name="Chew F.T."/>
            <person name="Hui J.H."/>
            <person name="Leung T.F."/>
            <person name="Tungtrongchitr A."/>
            <person name="Zhong N."/>
            <person name="Liu Z."/>
            <person name="Tsui S.K."/>
        </authorList>
    </citation>
    <scope>NUCLEOTIDE SEQUENCE [LARGE SCALE GENOMIC DNA]</scope>
    <source>
        <strain evidence="1">Derp</strain>
    </source>
</reference>